<comment type="cofactor">
    <cofactor evidence="2">
        <name>thiamine diphosphate</name>
        <dbReference type="ChEBI" id="CHEBI:58937"/>
    </cofactor>
</comment>
<evidence type="ECO:0000256" key="6">
    <source>
        <dbReference type="ARBA" id="ARBA00022679"/>
    </source>
</evidence>
<dbReference type="Pfam" id="PF02779">
    <property type="entry name" value="Transket_pyr"/>
    <property type="match status" value="1"/>
</dbReference>
<gene>
    <name evidence="19" type="ORF">PGLA2088_LOCUS14019</name>
</gene>
<dbReference type="Gene3D" id="4.10.320.10">
    <property type="entry name" value="E3-binding domain"/>
    <property type="match status" value="1"/>
</dbReference>
<dbReference type="InterPro" id="IPR011053">
    <property type="entry name" value="Single_hybrid_motif"/>
</dbReference>
<comment type="pathway">
    <text evidence="3">Carbohydrate metabolism; tricarboxylic acid cycle; succinyl-CoA from 2-oxoglutarate (dehydrogenase route): step 1/1.</text>
</comment>
<dbReference type="Gene3D" id="3.40.50.12470">
    <property type="match status" value="1"/>
</dbReference>
<dbReference type="PROSITE" id="PS50968">
    <property type="entry name" value="BIOTINYL_LIPOYL"/>
    <property type="match status" value="1"/>
</dbReference>
<dbReference type="Pfam" id="PF00364">
    <property type="entry name" value="Biotin_lipoyl"/>
    <property type="match status" value="1"/>
</dbReference>
<dbReference type="SUPFAM" id="SSF52518">
    <property type="entry name" value="Thiamin diphosphate-binding fold (THDP-binding)"/>
    <property type="match status" value="2"/>
</dbReference>
<keyword evidence="7" id="KW-0479">Metal-binding</keyword>
<dbReference type="InterPro" id="IPR005475">
    <property type="entry name" value="Transketolase-like_Pyr-bd"/>
</dbReference>
<evidence type="ECO:0000259" key="17">
    <source>
        <dbReference type="PROSITE" id="PS50968"/>
    </source>
</evidence>
<comment type="pathway">
    <text evidence="15">Amino-acid degradation; L-lysine degradation via saccharopine pathway; glutaryl-CoA from L-lysine: step 6/6.</text>
</comment>
<keyword evidence="10" id="KW-0560">Oxidoreductase</keyword>
<dbReference type="NCBIfam" id="TIGR00239">
    <property type="entry name" value="2oxo_dh_E1"/>
    <property type="match status" value="1"/>
</dbReference>
<name>A0A813IXC2_POLGL</name>
<evidence type="ECO:0000256" key="15">
    <source>
        <dbReference type="RuleBase" id="RU361138"/>
    </source>
</evidence>
<dbReference type="InterPro" id="IPR029061">
    <property type="entry name" value="THDP-binding"/>
</dbReference>
<sequence length="1079" mass="120604">MGPAPLKDIISHLEKTYCESIGIEYNYIRNPQRVSWIRENIELANRPKFTDEEKRIIFNMLNRATSFEQFLQKKFVGQKRFSIEGGEALIPALHALVQRGSRLGVKEIIVGMAHRGRLNVLGNIFKKQFKEIFSEFEGKEYEEYDADKEFDGDVKYHLGFSNEVITESGEPVHLTLSPNPSHLEAVDPVVQGIARAKIDNYLKDEKAILPILIHGDAAIAAQGIVYEVLQMSQLDGYRTGGTIHIVINNQVGFTTNYLDARSSTYCTDVGKTTLCPVFHVNGDDIEAVVQTILIAFEYRQKFGMDVFIDLLCYRKYGHNEGDEPKFTQPKLYDLIANHPNPREIYLKQIIEEGIIKQDEADQIITKFGETLEKNLAASKKMKKLEVMQFLKDTWKDLSPAGPNDFDQSPDTSFDKEKLVELAKKFNTLPEDKTFFRKLKKLMNDRLKMIEADGLDWAMGELLAYATLLEEGFDVRISGQDCERGTFSHRHAVLKTEDSEEEYLPLNHLSDKQGDFSIYNSLLSEYAVLGFDYGYAFASPQSLTVWEAQFGDFFNGAQILIDQFLSSAEDKWRTMNGLVMYLPHGYEGMGSEHSSGRMERFLQLCAEDNMQVCNITTPANFFHLLRRQMHRNFRKPLIVFTPKKLLRYPKAKSKMDELAMKVPSPGESISEVEIAEWLVADGDYVEKDQVIAEVDSDKATLELPAEVAGVITLKAEEGDAVAVGDVICLIDTEAEPPVKKEEPKKEEATAVPVAKAEEKEAIVAAPEPASKKPVSSGAEKNYADGHASPAAKKKMTEEGVSANQIQGSGKNGRITKQDVVGAMSAGFPAESAAGWGGTRDTEHKKMSVLRRKVAERLVGVKNETAMLTTFNELNMKPIMDMRTKYKEVFKENHGVGLGFMSFFTKAVTEALHMFPTVNAQIDGKEMVVHHYADIGIAVSSPKGLMVPVVRNAEQMSLAEIEAEIKRLAIKARDGKITIDEMQGGTFTITNGGVFGSMMSTPIINPPQSAILGMHNIVQRPMAVNGEVQILPMMYLALSYDHRIIDGKESVSFLVKVKEMLENPENMIFGGKSPAEILLGL</sequence>
<evidence type="ECO:0000256" key="5">
    <source>
        <dbReference type="ARBA" id="ARBA00007317"/>
    </source>
</evidence>
<keyword evidence="12" id="KW-0511">Multifunctional enzyme</keyword>
<dbReference type="PANTHER" id="PTHR23152">
    <property type="entry name" value="2-OXOGLUTARATE DEHYDROGENASE"/>
    <property type="match status" value="1"/>
</dbReference>
<evidence type="ECO:0000256" key="7">
    <source>
        <dbReference type="ARBA" id="ARBA00022723"/>
    </source>
</evidence>
<keyword evidence="9" id="KW-0460">Magnesium</keyword>
<dbReference type="UniPathway" id="UPA00223">
    <property type="reaction ID" value="UER00997"/>
</dbReference>
<evidence type="ECO:0000256" key="12">
    <source>
        <dbReference type="ARBA" id="ARBA00023268"/>
    </source>
</evidence>
<dbReference type="UniPathway" id="UPA00868">
    <property type="reaction ID" value="UER00840"/>
</dbReference>
<dbReference type="EMBL" id="CAJNNW010016970">
    <property type="protein sequence ID" value="CAE8660074.1"/>
    <property type="molecule type" value="Genomic_DNA"/>
</dbReference>
<evidence type="ECO:0000256" key="11">
    <source>
        <dbReference type="ARBA" id="ARBA00023052"/>
    </source>
</evidence>
<reference evidence="19" key="1">
    <citation type="submission" date="2021-02" db="EMBL/GenBank/DDBJ databases">
        <authorList>
            <person name="Dougan E. K."/>
            <person name="Rhodes N."/>
            <person name="Thang M."/>
            <person name="Chan C."/>
        </authorList>
    </citation>
    <scope>NUCLEOTIDE SEQUENCE</scope>
</reference>
<dbReference type="Gene3D" id="3.30.559.10">
    <property type="entry name" value="Chloramphenicol acetyltransferase-like domain"/>
    <property type="match status" value="1"/>
</dbReference>
<evidence type="ECO:0000256" key="2">
    <source>
        <dbReference type="ARBA" id="ARBA00001964"/>
    </source>
</evidence>
<evidence type="ECO:0000256" key="3">
    <source>
        <dbReference type="ARBA" id="ARBA00004813"/>
    </source>
</evidence>
<evidence type="ECO:0000256" key="10">
    <source>
        <dbReference type="ARBA" id="ARBA00023002"/>
    </source>
</evidence>
<dbReference type="InterPro" id="IPR004167">
    <property type="entry name" value="PSBD"/>
</dbReference>
<dbReference type="GO" id="GO:0004591">
    <property type="term" value="F:oxoglutarate dehydrogenase (succinyl-transferring) activity"/>
    <property type="evidence" value="ECO:0007669"/>
    <property type="project" value="TreeGrafter"/>
</dbReference>
<keyword evidence="13 15" id="KW-0012">Acyltransferase</keyword>
<comment type="catalytic activity">
    <reaction evidence="14 15">
        <text>N(6)-[(R)-dihydrolipoyl]-L-lysyl-[protein] + succinyl-CoA = N(6)-[(R)-S(8)-succinyldihydrolipoyl]-L-lysyl-[protein] + CoA</text>
        <dbReference type="Rhea" id="RHEA:15213"/>
        <dbReference type="Rhea" id="RHEA-COMP:10475"/>
        <dbReference type="Rhea" id="RHEA-COMP:20092"/>
        <dbReference type="ChEBI" id="CHEBI:57287"/>
        <dbReference type="ChEBI" id="CHEBI:57292"/>
        <dbReference type="ChEBI" id="CHEBI:83100"/>
        <dbReference type="ChEBI" id="CHEBI:83120"/>
        <dbReference type="EC" id="2.3.1.61"/>
    </reaction>
</comment>
<comment type="caution">
    <text evidence="19">The sequence shown here is derived from an EMBL/GenBank/DDBJ whole genome shotgun (WGS) entry which is preliminary data.</text>
</comment>
<dbReference type="NCBIfam" id="NF006914">
    <property type="entry name" value="PRK09404.1"/>
    <property type="match status" value="1"/>
</dbReference>
<comment type="function">
    <text evidence="15">E2 component of the 2-oxoglutarate dehydrogenase (OGDH) complex which catalyzes the second step in the conversion of 2-oxoglutarate to succinyl-CoA and CO(2).</text>
</comment>
<comment type="similarity">
    <text evidence="4">Belongs to the alpha-ketoglutarate dehydrogenase family.</text>
</comment>
<feature type="region of interest" description="Disordered" evidence="16">
    <location>
        <begin position="763"/>
        <end position="811"/>
    </location>
</feature>
<dbReference type="GO" id="GO:0006099">
    <property type="term" value="P:tricarboxylic acid cycle"/>
    <property type="evidence" value="ECO:0007669"/>
    <property type="project" value="UniProtKB-UniRule"/>
</dbReference>
<dbReference type="AlphaFoldDB" id="A0A813IXC2"/>
<dbReference type="InterPro" id="IPR011603">
    <property type="entry name" value="2oxoglutarate_DH_E1"/>
</dbReference>
<dbReference type="GO" id="GO:0005829">
    <property type="term" value="C:cytosol"/>
    <property type="evidence" value="ECO:0007669"/>
    <property type="project" value="TreeGrafter"/>
</dbReference>
<keyword evidence="8 15" id="KW-0450">Lipoyl</keyword>
<dbReference type="Gene3D" id="3.40.50.970">
    <property type="match status" value="1"/>
</dbReference>
<proteinExistence type="inferred from homology"/>
<dbReference type="SUPFAM" id="SSF52777">
    <property type="entry name" value="CoA-dependent acyltransferases"/>
    <property type="match status" value="1"/>
</dbReference>
<dbReference type="InterPro" id="IPR001017">
    <property type="entry name" value="DH_E1"/>
</dbReference>
<evidence type="ECO:0000256" key="1">
    <source>
        <dbReference type="ARBA" id="ARBA00001946"/>
    </source>
</evidence>
<dbReference type="EC" id="2.3.1.61" evidence="15"/>
<dbReference type="GO" id="GO:0004149">
    <property type="term" value="F:dihydrolipoyllysine-residue succinyltransferase activity"/>
    <property type="evidence" value="ECO:0007669"/>
    <property type="project" value="UniProtKB-UniRule"/>
</dbReference>
<dbReference type="GO" id="GO:0046872">
    <property type="term" value="F:metal ion binding"/>
    <property type="evidence" value="ECO:0007669"/>
    <property type="project" value="UniProtKB-KW"/>
</dbReference>
<dbReference type="NCBIfam" id="TIGR01347">
    <property type="entry name" value="sucB"/>
    <property type="match status" value="1"/>
</dbReference>
<dbReference type="GO" id="GO:0033512">
    <property type="term" value="P:L-lysine catabolic process to acetyl-CoA via saccharopine"/>
    <property type="evidence" value="ECO:0007669"/>
    <property type="project" value="UniProtKB-UniRule"/>
</dbReference>
<dbReference type="InterPro" id="IPR000089">
    <property type="entry name" value="Biotin_lipoyl"/>
</dbReference>
<dbReference type="PROSITE" id="PS51826">
    <property type="entry name" value="PSBD"/>
    <property type="match status" value="1"/>
</dbReference>
<feature type="domain" description="Lipoyl-binding" evidence="17">
    <location>
        <begin position="656"/>
        <end position="730"/>
    </location>
</feature>
<evidence type="ECO:0000313" key="20">
    <source>
        <dbReference type="Proteomes" id="UP000626109"/>
    </source>
</evidence>
<dbReference type="SMART" id="SM00861">
    <property type="entry name" value="Transket_pyr"/>
    <property type="match status" value="1"/>
</dbReference>
<evidence type="ECO:0000313" key="19">
    <source>
        <dbReference type="EMBL" id="CAE8660074.1"/>
    </source>
</evidence>
<accession>A0A813IXC2</accession>
<dbReference type="Proteomes" id="UP000626109">
    <property type="component" value="Unassembled WGS sequence"/>
</dbReference>
<evidence type="ECO:0000256" key="13">
    <source>
        <dbReference type="ARBA" id="ARBA00023315"/>
    </source>
</evidence>
<dbReference type="Gene3D" id="2.40.50.100">
    <property type="match status" value="1"/>
</dbReference>
<evidence type="ECO:0000256" key="16">
    <source>
        <dbReference type="SAM" id="MobiDB-lite"/>
    </source>
</evidence>
<dbReference type="InterPro" id="IPR001078">
    <property type="entry name" value="2-oxoacid_DH_actylTfrase"/>
</dbReference>
<dbReference type="SUPFAM" id="SSF47005">
    <property type="entry name" value="Peripheral subunit-binding domain of 2-oxo acid dehydrogenase complex"/>
    <property type="match status" value="1"/>
</dbReference>
<comment type="cofactor">
    <cofactor evidence="15">
        <name>(R)-lipoate</name>
        <dbReference type="ChEBI" id="CHEBI:83088"/>
    </cofactor>
    <text evidence="15">Binds 1 lipoyl cofactor covalently.</text>
</comment>
<dbReference type="Pfam" id="PF00198">
    <property type="entry name" value="2-oxoacid_dh"/>
    <property type="match status" value="1"/>
</dbReference>
<keyword evidence="11" id="KW-0786">Thiamine pyrophosphate</keyword>
<dbReference type="FunFam" id="3.30.559.10:FF:000007">
    <property type="entry name" value="Dihydrolipoamide acetyltransferase component of pyruvate dehydrogenase complex"/>
    <property type="match status" value="1"/>
</dbReference>
<comment type="similarity">
    <text evidence="5 15">Belongs to the 2-oxoacid dehydrogenase family.</text>
</comment>
<feature type="domain" description="Peripheral subunit-binding (PSBD)" evidence="18">
    <location>
        <begin position="785"/>
        <end position="822"/>
    </location>
</feature>
<dbReference type="GO" id="GO:0045252">
    <property type="term" value="C:oxoglutarate dehydrogenase complex"/>
    <property type="evidence" value="ECO:0007669"/>
    <property type="project" value="InterPro"/>
</dbReference>
<evidence type="ECO:0000256" key="4">
    <source>
        <dbReference type="ARBA" id="ARBA00006936"/>
    </source>
</evidence>
<keyword evidence="6 15" id="KW-0808">Transferase</keyword>
<dbReference type="PANTHER" id="PTHR23152:SF4">
    <property type="entry name" value="2-OXOADIPATE DEHYDROGENASE COMPLEX COMPONENT E1"/>
    <property type="match status" value="1"/>
</dbReference>
<dbReference type="InterPro" id="IPR006255">
    <property type="entry name" value="SucB"/>
</dbReference>
<dbReference type="Pfam" id="PF00676">
    <property type="entry name" value="E1_dh"/>
    <property type="match status" value="1"/>
</dbReference>
<dbReference type="Pfam" id="PF02817">
    <property type="entry name" value="E3_binding"/>
    <property type="match status" value="1"/>
</dbReference>
<protein>
    <recommendedName>
        <fullName evidence="15">Dihydrolipoyllysine-residue succinyltransferase component of 2-oxoglutarate dehydrogenase complex</fullName>
        <ecNumber evidence="15">2.3.1.61</ecNumber>
    </recommendedName>
    <alternativeName>
        <fullName evidence="15">2-oxoglutarate dehydrogenase complex component E2</fullName>
    </alternativeName>
</protein>
<dbReference type="CDD" id="cd02016">
    <property type="entry name" value="TPP_E1_OGDC_like"/>
    <property type="match status" value="1"/>
</dbReference>
<dbReference type="InterPro" id="IPR023213">
    <property type="entry name" value="CAT-like_dom_sf"/>
</dbReference>
<evidence type="ECO:0000256" key="9">
    <source>
        <dbReference type="ARBA" id="ARBA00022842"/>
    </source>
</evidence>
<organism evidence="19 20">
    <name type="scientific">Polarella glacialis</name>
    <name type="common">Dinoflagellate</name>
    <dbReference type="NCBI Taxonomy" id="89957"/>
    <lineage>
        <taxon>Eukaryota</taxon>
        <taxon>Sar</taxon>
        <taxon>Alveolata</taxon>
        <taxon>Dinophyceae</taxon>
        <taxon>Suessiales</taxon>
        <taxon>Suessiaceae</taxon>
        <taxon>Polarella</taxon>
    </lineage>
</organism>
<evidence type="ECO:0000256" key="14">
    <source>
        <dbReference type="ARBA" id="ARBA00052761"/>
    </source>
</evidence>
<keyword evidence="15" id="KW-0816">Tricarboxylic acid cycle</keyword>
<comment type="cofactor">
    <cofactor evidence="1">
        <name>Mg(2+)</name>
        <dbReference type="ChEBI" id="CHEBI:18420"/>
    </cofactor>
</comment>
<dbReference type="CDD" id="cd06849">
    <property type="entry name" value="lipoyl_domain"/>
    <property type="match status" value="1"/>
</dbReference>
<evidence type="ECO:0000256" key="8">
    <source>
        <dbReference type="ARBA" id="ARBA00022823"/>
    </source>
</evidence>
<evidence type="ECO:0000259" key="18">
    <source>
        <dbReference type="PROSITE" id="PS51826"/>
    </source>
</evidence>
<dbReference type="NCBIfam" id="NF008907">
    <property type="entry name" value="PRK12270.1"/>
    <property type="match status" value="1"/>
</dbReference>
<dbReference type="GO" id="GO:0030976">
    <property type="term" value="F:thiamine pyrophosphate binding"/>
    <property type="evidence" value="ECO:0007669"/>
    <property type="project" value="InterPro"/>
</dbReference>
<dbReference type="SUPFAM" id="SSF51230">
    <property type="entry name" value="Single hybrid motif"/>
    <property type="match status" value="1"/>
</dbReference>
<dbReference type="NCBIfam" id="NF004309">
    <property type="entry name" value="PRK05704.1"/>
    <property type="match status" value="1"/>
</dbReference>
<dbReference type="InterPro" id="IPR036625">
    <property type="entry name" value="E3-bd_dom_sf"/>
</dbReference>